<dbReference type="Pfam" id="PF14420">
    <property type="entry name" value="Clr5"/>
    <property type="match status" value="1"/>
</dbReference>
<dbReference type="AlphaFoldDB" id="A0A3M2RX34"/>
<dbReference type="OrthoDB" id="539213at2759"/>
<evidence type="ECO:0000259" key="1">
    <source>
        <dbReference type="Pfam" id="PF14420"/>
    </source>
</evidence>
<dbReference type="STRING" id="2010991.A0A3M2RX34"/>
<keyword evidence="3" id="KW-1185">Reference proteome</keyword>
<dbReference type="EMBL" id="NKUJ01000227">
    <property type="protein sequence ID" value="RMJ09834.1"/>
    <property type="molecule type" value="Genomic_DNA"/>
</dbReference>
<protein>
    <recommendedName>
        <fullName evidence="1">Clr5 domain-containing protein</fullName>
    </recommendedName>
</protein>
<dbReference type="PANTHER" id="PTHR38788:SF3">
    <property type="entry name" value="CLR5 DOMAIN-CONTAINING PROTEIN"/>
    <property type="match status" value="1"/>
</dbReference>
<name>A0A3M2RX34_9HYPO</name>
<dbReference type="InterPro" id="IPR025676">
    <property type="entry name" value="Clr5_dom"/>
</dbReference>
<feature type="domain" description="Clr5" evidence="1">
    <location>
        <begin position="23"/>
        <end position="79"/>
    </location>
</feature>
<organism evidence="2 3">
    <name type="scientific">Fusarium kuroshium</name>
    <dbReference type="NCBI Taxonomy" id="2010991"/>
    <lineage>
        <taxon>Eukaryota</taxon>
        <taxon>Fungi</taxon>
        <taxon>Dikarya</taxon>
        <taxon>Ascomycota</taxon>
        <taxon>Pezizomycotina</taxon>
        <taxon>Sordariomycetes</taxon>
        <taxon>Hypocreomycetidae</taxon>
        <taxon>Hypocreales</taxon>
        <taxon>Nectriaceae</taxon>
        <taxon>Fusarium</taxon>
        <taxon>Fusarium solani species complex</taxon>
    </lineage>
</organism>
<proteinExistence type="predicted"/>
<evidence type="ECO:0000313" key="3">
    <source>
        <dbReference type="Proteomes" id="UP000277212"/>
    </source>
</evidence>
<comment type="caution">
    <text evidence="2">The sequence shown here is derived from an EMBL/GenBank/DDBJ whole genome shotgun (WGS) entry which is preliminary data.</text>
</comment>
<reference evidence="2 3" key="1">
    <citation type="submission" date="2017-06" db="EMBL/GenBank/DDBJ databases">
        <title>Comparative genomic analysis of Ambrosia Fusariam Clade fungi.</title>
        <authorList>
            <person name="Stajich J.E."/>
            <person name="Carrillo J."/>
            <person name="Kijimoto T."/>
            <person name="Eskalen A."/>
            <person name="O'Donnell K."/>
            <person name="Kasson M."/>
        </authorList>
    </citation>
    <scope>NUCLEOTIDE SEQUENCE [LARGE SCALE GENOMIC DNA]</scope>
    <source>
        <strain evidence="2">UCR3666</strain>
    </source>
</reference>
<dbReference type="PANTHER" id="PTHR38788">
    <property type="entry name" value="CLR5 DOMAIN-CONTAINING PROTEIN"/>
    <property type="match status" value="1"/>
</dbReference>
<gene>
    <name evidence="2" type="ORF">CDV36_010538</name>
</gene>
<dbReference type="Proteomes" id="UP000277212">
    <property type="component" value="Unassembled WGS sequence"/>
</dbReference>
<accession>A0A3M2RX34</accession>
<sequence length="848" mass="94616">MDPSLIGPLPQSDDEKFLSCSYEDRWSCLKPVIVEIYTRRRNGRTATLDQVVQFMRTQYSFHAAPTEYRRRFRDWGVSKRMVKEDKDAITSALVKRKRPAASVSDATTQHDGKDKPLDYKKLKRHLISRKPCLEIAPGLLSSCNLPYAAFVSSLKHPGEPSPFGSLRPTPDYLHIQSPEALTPGRAAAGPSPRMQLVYEKHKEHCTSLFMQGRFKQLVVSMSKEDRSTMVNYFHDFYMHSFILAKNWGRELSNLNPTQAFALTPQTRNTTSPWTPSAFLNLPSSPSSPQVLSATDVSCPPTQLCKWSIHLSYGSFVYDNSVPATAPSDTSILPHPELSPSSFVESLHQSMASNDFTSTPKADLPLAQDMIAKSLEEDPSPLQLDAWKLAIMAGNIDLLHQLHDDNGEAAPEDIEAIHPLHLAAAFLDGGHQCCSIFGALSWLLPSSFAFYNNVDDHGHTILDALVVTVLRSHTSLYPSAVSSGFHSSNRFPGEEKDICGRWDADTETLRELFKQGYARIPNQWKHPFCHTAVQAVCHSIVAIYASPASPSINAQSGLFVRRCMECGLELKLGPIHTLVVAAFYLAQLGMPGETLFGALAIMVCLITLGANVSIQANISVEDILRSSDAEQCRHTPLSPLDLMMAVPGGVVETWSEDCRIGWSCLIQTLKLAMTEEREELRSNLHVRWASPLENECPGASKSSSSKSSDHHPCDAEFKMEFHDDWLKLPCNGPRMGLLWASVQTELLTYRRLSEGEAWISGNFSMKALKTWLEGESPEFLTPLVQNRMFKTHTRCGWFKGAGDFLCATTEEVCKDYFMNMDIYNRASYIQMTDILRSFISVEHVQDGTV</sequence>
<evidence type="ECO:0000313" key="2">
    <source>
        <dbReference type="EMBL" id="RMJ09834.1"/>
    </source>
</evidence>